<reference evidence="1" key="1">
    <citation type="submission" date="2020-04" db="EMBL/GenBank/DDBJ databases">
        <authorList>
            <person name="Chiriac C."/>
            <person name="Salcher M."/>
            <person name="Ghai R."/>
            <person name="Kavagutti S V."/>
        </authorList>
    </citation>
    <scope>NUCLEOTIDE SEQUENCE</scope>
</reference>
<proteinExistence type="predicted"/>
<gene>
    <name evidence="1" type="ORF">UFOVP622_30</name>
</gene>
<accession>A0A6J5N3V3</accession>
<name>A0A6J5N3V3_9CAUD</name>
<protein>
    <submittedName>
        <fullName evidence="1">Uncharacterized protein</fullName>
    </submittedName>
</protein>
<evidence type="ECO:0000313" key="1">
    <source>
        <dbReference type="EMBL" id="CAB4153412.1"/>
    </source>
</evidence>
<organism evidence="1">
    <name type="scientific">uncultured Caudovirales phage</name>
    <dbReference type="NCBI Taxonomy" id="2100421"/>
    <lineage>
        <taxon>Viruses</taxon>
        <taxon>Duplodnaviria</taxon>
        <taxon>Heunggongvirae</taxon>
        <taxon>Uroviricota</taxon>
        <taxon>Caudoviricetes</taxon>
        <taxon>Peduoviridae</taxon>
        <taxon>Maltschvirus</taxon>
        <taxon>Maltschvirus maltsch</taxon>
    </lineage>
</organism>
<sequence>MALEKRISELTAKSGAIEDTDLLVISDYNGTTYDTKKVTGAQIKPFKTYLSSITQSGTSAPTVNYNYSELSGTLTFTRTGVGTYLITNSVAEFIANKTYIFNTNGVGTAIKYFHHQIASTTEIYIYAFNSSGVVADGLLTDNSLEIKIIK</sequence>
<dbReference type="EMBL" id="LR796594">
    <property type="protein sequence ID" value="CAB4153412.1"/>
    <property type="molecule type" value="Genomic_DNA"/>
</dbReference>